<dbReference type="Proteomes" id="UP000192455">
    <property type="component" value="Unassembled WGS sequence"/>
</dbReference>
<accession>A0A1R3W9Z6</accession>
<feature type="transmembrane region" description="Helical" evidence="1">
    <location>
        <begin position="30"/>
        <end position="54"/>
    </location>
</feature>
<keyword evidence="1" id="KW-0472">Membrane</keyword>
<protein>
    <submittedName>
        <fullName evidence="2">Uncharacterized protein</fullName>
    </submittedName>
</protein>
<keyword evidence="3" id="KW-1185">Reference proteome</keyword>
<dbReference type="RefSeq" id="WP_076646495.1">
    <property type="nucleotide sequence ID" value="NZ_FTPS01000001.1"/>
</dbReference>
<keyword evidence="1" id="KW-0812">Transmembrane</keyword>
<dbReference type="EMBL" id="FTPS01000001">
    <property type="protein sequence ID" value="SIT74825.1"/>
    <property type="molecule type" value="Genomic_DNA"/>
</dbReference>
<keyword evidence="1" id="KW-1133">Transmembrane helix</keyword>
<organism evidence="2 3">
    <name type="scientific">Pontibaca methylaminivorans</name>
    <dbReference type="NCBI Taxonomy" id="515897"/>
    <lineage>
        <taxon>Bacteria</taxon>
        <taxon>Pseudomonadati</taxon>
        <taxon>Pseudomonadota</taxon>
        <taxon>Alphaproteobacteria</taxon>
        <taxon>Rhodobacterales</taxon>
        <taxon>Roseobacteraceae</taxon>
        <taxon>Pontibaca</taxon>
    </lineage>
</organism>
<dbReference type="STRING" id="515897.SAMN05421849_0218"/>
<feature type="transmembrane region" description="Helical" evidence="1">
    <location>
        <begin position="7"/>
        <end position="24"/>
    </location>
</feature>
<name>A0A1R3W9Z6_9RHOB</name>
<reference evidence="2 3" key="1">
    <citation type="submission" date="2017-01" db="EMBL/GenBank/DDBJ databases">
        <authorList>
            <person name="Mah S.A."/>
            <person name="Swanson W.J."/>
            <person name="Moy G.W."/>
            <person name="Vacquier V.D."/>
        </authorList>
    </citation>
    <scope>NUCLEOTIDE SEQUENCE [LARGE SCALE GENOMIC DNA]</scope>
    <source>
        <strain evidence="2 3">DSM 21219</strain>
    </source>
</reference>
<gene>
    <name evidence="2" type="ORF">SAMN05421849_0218</name>
</gene>
<evidence type="ECO:0000256" key="1">
    <source>
        <dbReference type="SAM" id="Phobius"/>
    </source>
</evidence>
<evidence type="ECO:0000313" key="3">
    <source>
        <dbReference type="Proteomes" id="UP000192455"/>
    </source>
</evidence>
<sequence length="65" mass="7017">MALFIRMALYFVLAGAGTVSWLDWDPGTGILSVHVEGLALALPSYAGFIVTFLFSRVAKRRGGQT</sequence>
<dbReference type="AlphaFoldDB" id="A0A1R3W9Z6"/>
<proteinExistence type="predicted"/>
<evidence type="ECO:0000313" key="2">
    <source>
        <dbReference type="EMBL" id="SIT74825.1"/>
    </source>
</evidence>